<name>A0A1F6EH58_9BACT</name>
<sequence length="59" mass="7111">MSNTAAKTRRITSPLLDRRARLAARKRVIGLWKNQYREMAKENKKVRKEWDTRVKKLGW</sequence>
<proteinExistence type="predicted"/>
<protein>
    <submittedName>
        <fullName evidence="1">Uncharacterized protein</fullName>
    </submittedName>
</protein>
<dbReference type="AlphaFoldDB" id="A0A1F6EH58"/>
<organism evidence="1 2">
    <name type="scientific">Candidatus Kaiserbacteria bacterium RIFCSPLOWO2_01_FULL_53_17</name>
    <dbReference type="NCBI Taxonomy" id="1798511"/>
    <lineage>
        <taxon>Bacteria</taxon>
        <taxon>Candidatus Kaiseribacteriota</taxon>
    </lineage>
</organism>
<comment type="caution">
    <text evidence="1">The sequence shown here is derived from an EMBL/GenBank/DDBJ whole genome shotgun (WGS) entry which is preliminary data.</text>
</comment>
<evidence type="ECO:0000313" key="1">
    <source>
        <dbReference type="EMBL" id="OGG72981.1"/>
    </source>
</evidence>
<reference evidence="1 2" key="1">
    <citation type="journal article" date="2016" name="Nat. Commun.">
        <title>Thousands of microbial genomes shed light on interconnected biogeochemical processes in an aquifer system.</title>
        <authorList>
            <person name="Anantharaman K."/>
            <person name="Brown C.T."/>
            <person name="Hug L.A."/>
            <person name="Sharon I."/>
            <person name="Castelle C.J."/>
            <person name="Probst A.J."/>
            <person name="Thomas B.C."/>
            <person name="Singh A."/>
            <person name="Wilkins M.J."/>
            <person name="Karaoz U."/>
            <person name="Brodie E.L."/>
            <person name="Williams K.H."/>
            <person name="Hubbard S.S."/>
            <person name="Banfield J.F."/>
        </authorList>
    </citation>
    <scope>NUCLEOTIDE SEQUENCE [LARGE SCALE GENOMIC DNA]</scope>
</reference>
<gene>
    <name evidence="1" type="ORF">A3A38_04540</name>
</gene>
<dbReference type="Proteomes" id="UP000177306">
    <property type="component" value="Unassembled WGS sequence"/>
</dbReference>
<evidence type="ECO:0000313" key="2">
    <source>
        <dbReference type="Proteomes" id="UP000177306"/>
    </source>
</evidence>
<dbReference type="EMBL" id="MFLY01000018">
    <property type="protein sequence ID" value="OGG72981.1"/>
    <property type="molecule type" value="Genomic_DNA"/>
</dbReference>
<accession>A0A1F6EH58</accession>